<keyword evidence="4" id="KW-1185">Reference proteome</keyword>
<reference evidence="3 5" key="2">
    <citation type="submission" date="2020-08" db="EMBL/GenBank/DDBJ databases">
        <title>Sequencing the genomes of 1000 actinobacteria strains.</title>
        <authorList>
            <person name="Klenk H.-P."/>
        </authorList>
    </citation>
    <scope>NUCLEOTIDE SEQUENCE [LARGE SCALE GENOMIC DNA]</scope>
    <source>
        <strain evidence="3 5">DSM 21065</strain>
    </source>
</reference>
<evidence type="ECO:0000313" key="5">
    <source>
        <dbReference type="Proteomes" id="UP000561726"/>
    </source>
</evidence>
<dbReference type="AlphaFoldDB" id="A0A099JW11"/>
<organism evidence="2 4">
    <name type="scientific">Cryobacterium roopkundense</name>
    <dbReference type="NCBI Taxonomy" id="1001240"/>
    <lineage>
        <taxon>Bacteria</taxon>
        <taxon>Bacillati</taxon>
        <taxon>Actinomycetota</taxon>
        <taxon>Actinomycetes</taxon>
        <taxon>Micrococcales</taxon>
        <taxon>Microbacteriaceae</taxon>
        <taxon>Cryobacterium</taxon>
    </lineage>
</organism>
<keyword evidence="1" id="KW-0472">Membrane</keyword>
<dbReference type="Proteomes" id="UP000561726">
    <property type="component" value="Unassembled WGS sequence"/>
</dbReference>
<evidence type="ECO:0000313" key="4">
    <source>
        <dbReference type="Proteomes" id="UP000029864"/>
    </source>
</evidence>
<dbReference type="OrthoDB" id="5094704at2"/>
<dbReference type="EMBL" id="JACHBQ010000001">
    <property type="protein sequence ID" value="MBB5639514.1"/>
    <property type="molecule type" value="Genomic_DNA"/>
</dbReference>
<dbReference type="STRING" id="1001240.GY21_00860"/>
<gene>
    <name evidence="3" type="ORF">BJ997_000062</name>
    <name evidence="2" type="ORF">GY21_00860</name>
</gene>
<dbReference type="eggNOG" id="COG4726">
    <property type="taxonomic scope" value="Bacteria"/>
</dbReference>
<dbReference type="Proteomes" id="UP000029864">
    <property type="component" value="Unassembled WGS sequence"/>
</dbReference>
<evidence type="ECO:0000313" key="3">
    <source>
        <dbReference type="EMBL" id="MBB5639514.1"/>
    </source>
</evidence>
<accession>A0A099JW11</accession>
<keyword evidence="1" id="KW-0812">Transmembrane</keyword>
<keyword evidence="1" id="KW-1133">Transmembrane helix</keyword>
<reference evidence="2 4" key="1">
    <citation type="submission" date="2014-08" db="EMBL/GenBank/DDBJ databases">
        <authorList>
            <person name="Sisinthy S."/>
        </authorList>
    </citation>
    <scope>NUCLEOTIDE SEQUENCE [LARGE SCALE GENOMIC DNA]</scope>
    <source>
        <strain evidence="2 4">RuG17</strain>
    </source>
</reference>
<sequence length="475" mass="48130">MFLIGTLASLRDKPERGAALASVLGVMAVGLIFASLITASIVGAYGVSSATRSGVQSGAAADAGIAAARRGLYVLGDCAAQPTPGTYSSAVPPKYSATIEYYTGSAWFAGCPALTASQVRITSNGTAEAAGINGATVGNATKVEAVFKYIIPGVQPSGVALYLYKGGVVEANSSFDMTESPGAGLMVKSGNFDCAKNNAVVNGSVIVNGNLTFTSTCTVNGSAWVSGTASLGSGLIRDDLTAGAVSPNPPGARVGGTYTNSAVIPTIPTWTELGYSPTSWVDSTGTPYEIKTVLTPSACVLPNGSLGGTVAGKPLILNALGCLGGPTAANNTTVSLTSDVVIYANKFDFSEVNSLQFSSSTSALHKIWFITPDLLANSQPTCTALTQGDFSVKNGFAINDPIDALLYTPCAFSGANGFTWSGQIIAGNYSSVKNNPTFTFTQIGVPGVNLDTGSVLSTIAIPQPGAVVSIREISG</sequence>
<comment type="caution">
    <text evidence="2">The sequence shown here is derived from an EMBL/GenBank/DDBJ whole genome shotgun (WGS) entry which is preliminary data.</text>
</comment>
<dbReference type="EMBL" id="JPXF01000002">
    <property type="protein sequence ID" value="KGJ82351.1"/>
    <property type="molecule type" value="Genomic_DNA"/>
</dbReference>
<name>A0A099JW11_9MICO</name>
<dbReference type="RefSeq" id="WP_035834595.1">
    <property type="nucleotide sequence ID" value="NZ_JACHBQ010000001.1"/>
</dbReference>
<protein>
    <submittedName>
        <fullName evidence="2">Uncharacterized protein</fullName>
    </submittedName>
</protein>
<evidence type="ECO:0000256" key="1">
    <source>
        <dbReference type="SAM" id="Phobius"/>
    </source>
</evidence>
<feature type="transmembrane region" description="Helical" evidence="1">
    <location>
        <begin position="20"/>
        <end position="47"/>
    </location>
</feature>
<proteinExistence type="predicted"/>
<evidence type="ECO:0000313" key="2">
    <source>
        <dbReference type="EMBL" id="KGJ82351.1"/>
    </source>
</evidence>